<dbReference type="CDD" id="cd20266">
    <property type="entry name" value="Complex1_LYR_NDUFA6_LYRM6"/>
    <property type="match status" value="1"/>
</dbReference>
<dbReference type="eggNOG" id="KOG3426">
    <property type="taxonomic scope" value="Eukaryota"/>
</dbReference>
<keyword evidence="6" id="KW-0249">Electron transport</keyword>
<comment type="similarity">
    <text evidence="2">Belongs to the complex I LYR family.</text>
</comment>
<dbReference type="OMA" id="NMHMESI"/>
<dbReference type="GO" id="GO:0006979">
    <property type="term" value="P:response to oxidative stress"/>
    <property type="evidence" value="ECO:0007669"/>
    <property type="project" value="TreeGrafter"/>
</dbReference>
<feature type="domain" description="Complex 1 LYR protein" evidence="9">
    <location>
        <begin position="24"/>
        <end position="85"/>
    </location>
</feature>
<evidence type="ECO:0000256" key="1">
    <source>
        <dbReference type="ARBA" id="ARBA00004443"/>
    </source>
</evidence>
<sequence length="124" mass="13993">MTYQVVPAVARTVSSASANEARARVLSLYRAWMREAPASVEKYALDLPVSQAKAKVRELFRANAGITDIKIIDLLVFKGKQNLDEAHNVWMQKTHIMRFFPELGSQPPAEKKTGFLDRFYAGHD</sequence>
<reference evidence="11" key="1">
    <citation type="submission" date="2011-02" db="EMBL/GenBank/DDBJ databases">
        <title>The Genome Sequence of Capsaspora owczarzaki ATCC 30864.</title>
        <authorList>
            <person name="Russ C."/>
            <person name="Cuomo C."/>
            <person name="Burger G."/>
            <person name="Gray M.W."/>
            <person name="Holland P.W.H."/>
            <person name="King N."/>
            <person name="Lang F.B.F."/>
            <person name="Roger A.J."/>
            <person name="Ruiz-Trillo I."/>
            <person name="Young S.K."/>
            <person name="Zeng Q."/>
            <person name="Gargeya S."/>
            <person name="Alvarado L."/>
            <person name="Berlin A."/>
            <person name="Chapman S.B."/>
            <person name="Chen Z."/>
            <person name="Freedman E."/>
            <person name="Gellesch M."/>
            <person name="Goldberg J."/>
            <person name="Griggs A."/>
            <person name="Gujja S."/>
            <person name="Heilman E."/>
            <person name="Heiman D."/>
            <person name="Howarth C."/>
            <person name="Mehta T."/>
            <person name="Neiman D."/>
            <person name="Pearson M."/>
            <person name="Roberts A."/>
            <person name="Saif S."/>
            <person name="Shea T."/>
            <person name="Shenoy N."/>
            <person name="Sisk P."/>
            <person name="Stolte C."/>
            <person name="Sykes S."/>
            <person name="White J."/>
            <person name="Yandava C."/>
            <person name="Haas B."/>
            <person name="Nusbaum C."/>
            <person name="Birren B."/>
        </authorList>
    </citation>
    <scope>NUCLEOTIDE SEQUENCE</scope>
    <source>
        <strain evidence="11">ATCC 30864</strain>
    </source>
</reference>
<comment type="subcellular location">
    <subcellularLocation>
        <location evidence="1">Mitochondrion inner membrane</location>
        <topology evidence="1">Peripheral membrane protein</topology>
        <orientation evidence="1">Matrix side</orientation>
    </subcellularLocation>
</comment>
<evidence type="ECO:0000313" key="11">
    <source>
        <dbReference type="Proteomes" id="UP000008743"/>
    </source>
</evidence>
<keyword evidence="3" id="KW-0813">Transport</keyword>
<organism evidence="10 11">
    <name type="scientific">Capsaspora owczarzaki (strain ATCC 30864)</name>
    <dbReference type="NCBI Taxonomy" id="595528"/>
    <lineage>
        <taxon>Eukaryota</taxon>
        <taxon>Filasterea</taxon>
        <taxon>Capsaspora</taxon>
    </lineage>
</organism>
<dbReference type="InParanoid" id="A0A0D2U844"/>
<keyword evidence="4" id="KW-0679">Respiratory chain</keyword>
<evidence type="ECO:0000259" key="9">
    <source>
        <dbReference type="Pfam" id="PF05347"/>
    </source>
</evidence>
<dbReference type="PANTHER" id="PTHR12964">
    <property type="entry name" value="NADH-UBIQUINONE OXIDOREDUCTASE B14 SUBUNIT"/>
    <property type="match status" value="1"/>
</dbReference>
<keyword evidence="7" id="KW-0496">Mitochondrion</keyword>
<dbReference type="OrthoDB" id="14535at2759"/>
<evidence type="ECO:0000256" key="2">
    <source>
        <dbReference type="ARBA" id="ARBA00009508"/>
    </source>
</evidence>
<keyword evidence="5" id="KW-0999">Mitochondrion inner membrane</keyword>
<keyword evidence="11" id="KW-1185">Reference proteome</keyword>
<dbReference type="Proteomes" id="UP000008743">
    <property type="component" value="Unassembled WGS sequence"/>
</dbReference>
<evidence type="ECO:0000256" key="5">
    <source>
        <dbReference type="ARBA" id="ARBA00022792"/>
    </source>
</evidence>
<dbReference type="AlphaFoldDB" id="A0A0D2U844"/>
<dbReference type="PANTHER" id="PTHR12964:SF0">
    <property type="entry name" value="NADH DEHYDROGENASE [UBIQUINONE] 1 ALPHA SUBCOMPLEX SUBUNIT 6"/>
    <property type="match status" value="1"/>
</dbReference>
<protein>
    <submittedName>
        <fullName evidence="10">NADH dehydrogenase 1 alpha subcomplex</fullName>
    </submittedName>
</protein>
<evidence type="ECO:0000256" key="3">
    <source>
        <dbReference type="ARBA" id="ARBA00022448"/>
    </source>
</evidence>
<evidence type="ECO:0000256" key="7">
    <source>
        <dbReference type="ARBA" id="ARBA00023128"/>
    </source>
</evidence>
<dbReference type="InterPro" id="IPR016488">
    <property type="entry name" value="NADH_Ub_cplx-1_asu_su-6"/>
</dbReference>
<dbReference type="InterPro" id="IPR008011">
    <property type="entry name" value="Complex1_LYR_dom"/>
</dbReference>
<name>A0A0D2U844_CAPO3</name>
<evidence type="ECO:0000256" key="6">
    <source>
        <dbReference type="ARBA" id="ARBA00022982"/>
    </source>
</evidence>
<feature type="non-terminal residue" evidence="10">
    <location>
        <position position="1"/>
    </location>
</feature>
<gene>
    <name evidence="10" type="ORF">CAOG_002435</name>
</gene>
<proteinExistence type="inferred from homology"/>
<dbReference type="InterPro" id="IPR045299">
    <property type="entry name" value="Complex1_LYR_NDUFA6_LYRM6"/>
</dbReference>
<dbReference type="RefSeq" id="XP_004349185.1">
    <property type="nucleotide sequence ID" value="XM_004349135.2"/>
</dbReference>
<accession>A0A0D2U844</accession>
<dbReference type="GO" id="GO:0045271">
    <property type="term" value="C:respiratory chain complex I"/>
    <property type="evidence" value="ECO:0007669"/>
    <property type="project" value="InterPro"/>
</dbReference>
<dbReference type="Pfam" id="PF05347">
    <property type="entry name" value="Complex1_LYR"/>
    <property type="match status" value="1"/>
</dbReference>
<keyword evidence="8" id="KW-0472">Membrane</keyword>
<dbReference type="EMBL" id="KE346362">
    <property type="protein sequence ID" value="KJE91276.1"/>
    <property type="molecule type" value="Genomic_DNA"/>
</dbReference>
<evidence type="ECO:0000256" key="4">
    <source>
        <dbReference type="ARBA" id="ARBA00022660"/>
    </source>
</evidence>
<evidence type="ECO:0000313" key="10">
    <source>
        <dbReference type="EMBL" id="KJE91276.1"/>
    </source>
</evidence>
<evidence type="ECO:0000256" key="8">
    <source>
        <dbReference type="ARBA" id="ARBA00023136"/>
    </source>
</evidence>
<dbReference type="STRING" id="595528.A0A0D2U844"/>
<dbReference type="PhylomeDB" id="A0A0D2U844"/>
<dbReference type="GO" id="GO:0005743">
    <property type="term" value="C:mitochondrial inner membrane"/>
    <property type="evidence" value="ECO:0007669"/>
    <property type="project" value="UniProtKB-SubCell"/>
</dbReference>